<dbReference type="CDD" id="cd07377">
    <property type="entry name" value="WHTH_GntR"/>
    <property type="match status" value="1"/>
</dbReference>
<comment type="function">
    <text evidence="5">Transcriptional repressor for the pyruvate dehydrogenase complex genes aceEF and lpd.</text>
</comment>
<dbReference type="SUPFAM" id="SSF48008">
    <property type="entry name" value="GntR ligand-binding domain-like"/>
    <property type="match status" value="1"/>
</dbReference>
<evidence type="ECO:0000259" key="7">
    <source>
        <dbReference type="PROSITE" id="PS50949"/>
    </source>
</evidence>
<dbReference type="InterPro" id="IPR000524">
    <property type="entry name" value="Tscrpt_reg_HTH_GntR"/>
</dbReference>
<dbReference type="PRINTS" id="PR00035">
    <property type="entry name" value="HTHGNTR"/>
</dbReference>
<proteinExistence type="predicted"/>
<name>A0AAP2G2C4_9GAMM</name>
<dbReference type="GO" id="GO:0003677">
    <property type="term" value="F:DNA binding"/>
    <property type="evidence" value="ECO:0007669"/>
    <property type="project" value="UniProtKB-KW"/>
</dbReference>
<organism evidence="8 9">
    <name type="scientific">Coralloluteibacterium stylophorae</name>
    <dbReference type="NCBI Taxonomy" id="1776034"/>
    <lineage>
        <taxon>Bacteria</taxon>
        <taxon>Pseudomonadati</taxon>
        <taxon>Pseudomonadota</taxon>
        <taxon>Gammaproteobacteria</taxon>
        <taxon>Lysobacterales</taxon>
        <taxon>Lysobacteraceae</taxon>
        <taxon>Coralloluteibacterium</taxon>
    </lineage>
</organism>
<dbReference type="AlphaFoldDB" id="A0AAP2G2C4"/>
<evidence type="ECO:0000256" key="3">
    <source>
        <dbReference type="ARBA" id="ARBA00023125"/>
    </source>
</evidence>
<dbReference type="Proteomes" id="UP000675747">
    <property type="component" value="Unassembled WGS sequence"/>
</dbReference>
<accession>A0AAP2G2C4</accession>
<keyword evidence="3" id="KW-0238">DNA-binding</keyword>
<evidence type="ECO:0000256" key="2">
    <source>
        <dbReference type="ARBA" id="ARBA00023015"/>
    </source>
</evidence>
<dbReference type="RefSeq" id="WP_213173930.1">
    <property type="nucleotide sequence ID" value="NZ_JAGQFT020000015.1"/>
</dbReference>
<sequence>MSPASIAAIADPAPPPERAARLVAALEAEIAAGRFGAAQRLPSERALAALHRVSRATVRDAVATLVARGMLVRRRGAGTYVASRDERHAAQVWSDMAMRHPALQGDLIEFRHMLERRATGLAAIRHTEADLPVLRQAFEAVDAAYRGNDRRGQIEADIGFHRAIAGASHNPVFVTLMNSLLTLLHDHIQLSLAGLEPQSEAAAALRVQHRAIHEAIVARDAPRARELAGRHIDFVAVRLNALPRTPLADQF</sequence>
<gene>
    <name evidence="8" type="ORF">KB893_017225</name>
</gene>
<evidence type="ECO:0000256" key="5">
    <source>
        <dbReference type="ARBA" id="ARBA00037357"/>
    </source>
</evidence>
<dbReference type="SMART" id="SM00895">
    <property type="entry name" value="FCD"/>
    <property type="match status" value="1"/>
</dbReference>
<keyword evidence="2" id="KW-0805">Transcription regulation</keyword>
<dbReference type="PROSITE" id="PS50949">
    <property type="entry name" value="HTH_GNTR"/>
    <property type="match status" value="1"/>
</dbReference>
<reference evidence="8 9" key="1">
    <citation type="journal article" date="2021" name="Microbiol. Resour. Announc.">
        <title>Draft Genome Sequence of Coralloluteibacterium stylophorae LMG 29479T.</title>
        <authorList>
            <person name="Karlyshev A.V."/>
            <person name="Kudryashova E.B."/>
            <person name="Ariskina E.V."/>
            <person name="Conroy A.P."/>
            <person name="Abidueva E.Y."/>
        </authorList>
    </citation>
    <scope>NUCLEOTIDE SEQUENCE [LARGE SCALE GENOMIC DNA]</scope>
    <source>
        <strain evidence="8 9">LMG 29479</strain>
    </source>
</reference>
<dbReference type="InterPro" id="IPR036390">
    <property type="entry name" value="WH_DNA-bd_sf"/>
</dbReference>
<comment type="caution">
    <text evidence="8">The sequence shown here is derived from an EMBL/GenBank/DDBJ whole genome shotgun (WGS) entry which is preliminary data.</text>
</comment>
<keyword evidence="1" id="KW-0678">Repressor</keyword>
<evidence type="ECO:0000313" key="9">
    <source>
        <dbReference type="Proteomes" id="UP000675747"/>
    </source>
</evidence>
<feature type="domain" description="HTH gntR-type" evidence="7">
    <location>
        <begin position="16"/>
        <end position="84"/>
    </location>
</feature>
<evidence type="ECO:0000256" key="4">
    <source>
        <dbReference type="ARBA" id="ARBA00023163"/>
    </source>
</evidence>
<dbReference type="PANTHER" id="PTHR43537:SF34">
    <property type="entry name" value="PYRUVATE DEHYDROGENASE COMPLEX REPRESSOR"/>
    <property type="match status" value="1"/>
</dbReference>
<evidence type="ECO:0000256" key="1">
    <source>
        <dbReference type="ARBA" id="ARBA00022491"/>
    </source>
</evidence>
<dbReference type="PANTHER" id="PTHR43537">
    <property type="entry name" value="TRANSCRIPTIONAL REGULATOR, GNTR FAMILY"/>
    <property type="match status" value="1"/>
</dbReference>
<keyword evidence="9" id="KW-1185">Reference proteome</keyword>
<protein>
    <recommendedName>
        <fullName evidence="6">Pyruvate dehydrogenase complex repressor</fullName>
    </recommendedName>
</protein>
<dbReference type="Pfam" id="PF00392">
    <property type="entry name" value="GntR"/>
    <property type="match status" value="1"/>
</dbReference>
<keyword evidence="4" id="KW-0804">Transcription</keyword>
<evidence type="ECO:0000313" key="8">
    <source>
        <dbReference type="EMBL" id="MBS7458880.1"/>
    </source>
</evidence>
<dbReference type="Pfam" id="PF07729">
    <property type="entry name" value="FCD"/>
    <property type="match status" value="1"/>
</dbReference>
<dbReference type="SMART" id="SM00345">
    <property type="entry name" value="HTH_GNTR"/>
    <property type="match status" value="1"/>
</dbReference>
<dbReference type="InterPro" id="IPR008920">
    <property type="entry name" value="TF_FadR/GntR_C"/>
</dbReference>
<dbReference type="InterPro" id="IPR036388">
    <property type="entry name" value="WH-like_DNA-bd_sf"/>
</dbReference>
<dbReference type="InterPro" id="IPR011711">
    <property type="entry name" value="GntR_C"/>
</dbReference>
<dbReference type="EMBL" id="JAGQFT020000015">
    <property type="protein sequence ID" value="MBS7458880.1"/>
    <property type="molecule type" value="Genomic_DNA"/>
</dbReference>
<dbReference type="GO" id="GO:0003700">
    <property type="term" value="F:DNA-binding transcription factor activity"/>
    <property type="evidence" value="ECO:0007669"/>
    <property type="project" value="InterPro"/>
</dbReference>
<dbReference type="Gene3D" id="1.20.120.530">
    <property type="entry name" value="GntR ligand-binding domain-like"/>
    <property type="match status" value="1"/>
</dbReference>
<evidence type="ECO:0000256" key="6">
    <source>
        <dbReference type="ARBA" id="ARBA00039592"/>
    </source>
</evidence>
<dbReference type="Gene3D" id="1.10.10.10">
    <property type="entry name" value="Winged helix-like DNA-binding domain superfamily/Winged helix DNA-binding domain"/>
    <property type="match status" value="1"/>
</dbReference>
<dbReference type="SUPFAM" id="SSF46785">
    <property type="entry name" value="Winged helix' DNA-binding domain"/>
    <property type="match status" value="1"/>
</dbReference>